<proteinExistence type="predicted"/>
<evidence type="ECO:0000313" key="1">
    <source>
        <dbReference type="EMBL" id="PON86028.1"/>
    </source>
</evidence>
<dbReference type="AlphaFoldDB" id="A0A2P5EKD4"/>
<keyword evidence="2" id="KW-1185">Reference proteome</keyword>
<organism evidence="1 2">
    <name type="scientific">Trema orientale</name>
    <name type="common">Charcoal tree</name>
    <name type="synonym">Celtis orientalis</name>
    <dbReference type="NCBI Taxonomy" id="63057"/>
    <lineage>
        <taxon>Eukaryota</taxon>
        <taxon>Viridiplantae</taxon>
        <taxon>Streptophyta</taxon>
        <taxon>Embryophyta</taxon>
        <taxon>Tracheophyta</taxon>
        <taxon>Spermatophyta</taxon>
        <taxon>Magnoliopsida</taxon>
        <taxon>eudicotyledons</taxon>
        <taxon>Gunneridae</taxon>
        <taxon>Pentapetalae</taxon>
        <taxon>rosids</taxon>
        <taxon>fabids</taxon>
        <taxon>Rosales</taxon>
        <taxon>Cannabaceae</taxon>
        <taxon>Trema</taxon>
    </lineage>
</organism>
<accession>A0A2P5EKD4</accession>
<dbReference type="EMBL" id="JXTC01000138">
    <property type="protein sequence ID" value="PON86028.1"/>
    <property type="molecule type" value="Genomic_DNA"/>
</dbReference>
<dbReference type="InParanoid" id="A0A2P5EKD4"/>
<comment type="caution">
    <text evidence="1">The sequence shown here is derived from an EMBL/GenBank/DDBJ whole genome shotgun (WGS) entry which is preliminary data.</text>
</comment>
<gene>
    <name evidence="1" type="ORF">TorRG33x02_182330</name>
</gene>
<dbReference type="Proteomes" id="UP000237000">
    <property type="component" value="Unassembled WGS sequence"/>
</dbReference>
<evidence type="ECO:0000313" key="2">
    <source>
        <dbReference type="Proteomes" id="UP000237000"/>
    </source>
</evidence>
<sequence length="106" mass="11992">MKDDKIRGLTLEAETQSLSHSIAVATLHSRAQSLTWLALTQSAHSRRLVIKPSAQVCEHFVDTNALWETNFDKDKSQVALRSDKLKRISDIEEEGNKEGFNCPRKN</sequence>
<protein>
    <submittedName>
        <fullName evidence="1">Uncharacterized protein</fullName>
    </submittedName>
</protein>
<reference evidence="2" key="1">
    <citation type="submission" date="2016-06" db="EMBL/GenBank/DDBJ databases">
        <title>Parallel loss of symbiosis genes in relatives of nitrogen-fixing non-legume Parasponia.</title>
        <authorList>
            <person name="Van Velzen R."/>
            <person name="Holmer R."/>
            <person name="Bu F."/>
            <person name="Rutten L."/>
            <person name="Van Zeijl A."/>
            <person name="Liu W."/>
            <person name="Santuari L."/>
            <person name="Cao Q."/>
            <person name="Sharma T."/>
            <person name="Shen D."/>
            <person name="Roswanjaya Y."/>
            <person name="Wardhani T."/>
            <person name="Kalhor M.S."/>
            <person name="Jansen J."/>
            <person name="Van den Hoogen J."/>
            <person name="Gungor B."/>
            <person name="Hartog M."/>
            <person name="Hontelez J."/>
            <person name="Verver J."/>
            <person name="Yang W.-C."/>
            <person name="Schijlen E."/>
            <person name="Repin R."/>
            <person name="Schilthuizen M."/>
            <person name="Schranz E."/>
            <person name="Heidstra R."/>
            <person name="Miyata K."/>
            <person name="Fedorova E."/>
            <person name="Kohlen W."/>
            <person name="Bisseling T."/>
            <person name="Smit S."/>
            <person name="Geurts R."/>
        </authorList>
    </citation>
    <scope>NUCLEOTIDE SEQUENCE [LARGE SCALE GENOMIC DNA]</scope>
    <source>
        <strain evidence="2">cv. RG33-2</strain>
    </source>
</reference>
<name>A0A2P5EKD4_TREOI</name>